<evidence type="ECO:0000256" key="1">
    <source>
        <dbReference type="ARBA" id="ARBA00004141"/>
    </source>
</evidence>
<keyword evidence="4 5" id="KW-0472">Membrane</keyword>
<reference evidence="7" key="1">
    <citation type="submission" date="2023-07" db="EMBL/GenBank/DDBJ databases">
        <title>Genome content predicts the carbon catabolic preferences of heterotrophic bacteria.</title>
        <authorList>
            <person name="Gralka M."/>
        </authorList>
    </citation>
    <scope>NUCLEOTIDE SEQUENCE</scope>
    <source>
        <strain evidence="7">I3M17_2</strain>
    </source>
</reference>
<keyword evidence="3 5" id="KW-1133">Transmembrane helix</keyword>
<evidence type="ECO:0000256" key="5">
    <source>
        <dbReference type="SAM" id="Phobius"/>
    </source>
</evidence>
<keyword evidence="2 5" id="KW-0812">Transmembrane</keyword>
<feature type="domain" description="RDD" evidence="6">
    <location>
        <begin position="22"/>
        <end position="144"/>
    </location>
</feature>
<dbReference type="EMBL" id="JAUOPB010000009">
    <property type="protein sequence ID" value="MDO6423494.1"/>
    <property type="molecule type" value="Genomic_DNA"/>
</dbReference>
<dbReference type="PANTHER" id="PTHR38480">
    <property type="entry name" value="SLR0254 PROTEIN"/>
    <property type="match status" value="1"/>
</dbReference>
<dbReference type="GO" id="GO:0016020">
    <property type="term" value="C:membrane"/>
    <property type="evidence" value="ECO:0007669"/>
    <property type="project" value="UniProtKB-SubCell"/>
</dbReference>
<evidence type="ECO:0000313" key="7">
    <source>
        <dbReference type="EMBL" id="MDO6423494.1"/>
    </source>
</evidence>
<comment type="subcellular location">
    <subcellularLocation>
        <location evidence="1">Membrane</location>
        <topology evidence="1">Multi-pass membrane protein</topology>
    </subcellularLocation>
</comment>
<evidence type="ECO:0000313" key="8">
    <source>
        <dbReference type="Proteomes" id="UP001169760"/>
    </source>
</evidence>
<name>A0AAW7X7D6_9GAMM</name>
<protein>
    <submittedName>
        <fullName evidence="7">RDD family protein</fullName>
    </submittedName>
</protein>
<dbReference type="Proteomes" id="UP001169760">
    <property type="component" value="Unassembled WGS sequence"/>
</dbReference>
<comment type="caution">
    <text evidence="7">The sequence shown here is derived from an EMBL/GenBank/DDBJ whole genome shotgun (WGS) entry which is preliminary data.</text>
</comment>
<sequence length="231" mass="24962">MITDTRIALEIPEGGDLPLDPAGFGPRAVAYIIDFLITTVALSILGAVLGLAGGFGDGILYILYFLVNWFYPVFFEVWKNGATPGKRSLGLVVVNDDGTPLTFSASVIRNLMRPIDMLPVGYMTGVVSILCTRKFQRLGDLAAGTMVVYAHQPTPAPVLDAKGKRPVPVSLRTDEQRALLAFAERSKSLSAQRQQELAELLQPIIKADEPVLAIKQMANSMVGDFSGGQNR</sequence>
<evidence type="ECO:0000259" key="6">
    <source>
        <dbReference type="Pfam" id="PF06271"/>
    </source>
</evidence>
<dbReference type="PANTHER" id="PTHR38480:SF1">
    <property type="entry name" value="SLR0254 PROTEIN"/>
    <property type="match status" value="1"/>
</dbReference>
<dbReference type="RefSeq" id="WP_280946364.1">
    <property type="nucleotide sequence ID" value="NZ_CP123764.1"/>
</dbReference>
<evidence type="ECO:0000256" key="2">
    <source>
        <dbReference type="ARBA" id="ARBA00022692"/>
    </source>
</evidence>
<dbReference type="InterPro" id="IPR010432">
    <property type="entry name" value="RDD"/>
</dbReference>
<organism evidence="7 8">
    <name type="scientific">Saccharophagus degradans</name>
    <dbReference type="NCBI Taxonomy" id="86304"/>
    <lineage>
        <taxon>Bacteria</taxon>
        <taxon>Pseudomonadati</taxon>
        <taxon>Pseudomonadota</taxon>
        <taxon>Gammaproteobacteria</taxon>
        <taxon>Cellvibrionales</taxon>
        <taxon>Cellvibrionaceae</taxon>
        <taxon>Saccharophagus</taxon>
    </lineage>
</organism>
<feature type="transmembrane region" description="Helical" evidence="5">
    <location>
        <begin position="28"/>
        <end position="52"/>
    </location>
</feature>
<gene>
    <name evidence="7" type="ORF">Q4521_13520</name>
</gene>
<feature type="transmembrane region" description="Helical" evidence="5">
    <location>
        <begin position="58"/>
        <end position="78"/>
    </location>
</feature>
<proteinExistence type="predicted"/>
<dbReference type="AlphaFoldDB" id="A0AAW7X7D6"/>
<dbReference type="Pfam" id="PF06271">
    <property type="entry name" value="RDD"/>
    <property type="match status" value="1"/>
</dbReference>
<evidence type="ECO:0000256" key="3">
    <source>
        <dbReference type="ARBA" id="ARBA00022989"/>
    </source>
</evidence>
<accession>A0AAW7X7D6</accession>
<evidence type="ECO:0000256" key="4">
    <source>
        <dbReference type="ARBA" id="ARBA00023136"/>
    </source>
</evidence>